<keyword evidence="4" id="KW-0285">Flavoprotein</keyword>
<gene>
    <name evidence="11" type="ORF">ABID29_002464</name>
</gene>
<evidence type="ECO:0000256" key="9">
    <source>
        <dbReference type="ARBA" id="ARBA00031306"/>
    </source>
</evidence>
<keyword evidence="8" id="KW-0460">Magnesium</keyword>
<dbReference type="PANTHER" id="PTHR30040:SF2">
    <property type="entry name" value="FAD:PROTEIN FMN TRANSFERASE"/>
    <property type="match status" value="1"/>
</dbReference>
<dbReference type="Gene3D" id="3.10.520.10">
    <property type="entry name" value="ApbE-like domains"/>
    <property type="match status" value="2"/>
</dbReference>
<keyword evidence="7" id="KW-0274">FAD</keyword>
<keyword evidence="6" id="KW-0479">Metal-binding</keyword>
<dbReference type="Proteomes" id="UP001549122">
    <property type="component" value="Unassembled WGS sequence"/>
</dbReference>
<evidence type="ECO:0000256" key="10">
    <source>
        <dbReference type="ARBA" id="ARBA00048540"/>
    </source>
</evidence>
<evidence type="ECO:0000256" key="1">
    <source>
        <dbReference type="ARBA" id="ARBA00001946"/>
    </source>
</evidence>
<evidence type="ECO:0000313" key="11">
    <source>
        <dbReference type="EMBL" id="MET3559310.1"/>
    </source>
</evidence>
<dbReference type="Pfam" id="PF02424">
    <property type="entry name" value="ApbE"/>
    <property type="match status" value="2"/>
</dbReference>
<evidence type="ECO:0000256" key="8">
    <source>
        <dbReference type="ARBA" id="ARBA00022842"/>
    </source>
</evidence>
<evidence type="ECO:0000256" key="5">
    <source>
        <dbReference type="ARBA" id="ARBA00022679"/>
    </source>
</evidence>
<protein>
    <recommendedName>
        <fullName evidence="3">FAD:protein FMN transferase</fullName>
        <ecNumber evidence="2">2.7.1.180</ecNumber>
    </recommendedName>
    <alternativeName>
        <fullName evidence="9">Flavin transferase</fullName>
    </alternativeName>
</protein>
<comment type="cofactor">
    <cofactor evidence="1">
        <name>Mg(2+)</name>
        <dbReference type="ChEBI" id="CHEBI:18420"/>
    </cofactor>
</comment>
<dbReference type="EMBL" id="JBEPLO010000051">
    <property type="protein sequence ID" value="MET3559310.1"/>
    <property type="molecule type" value="Genomic_DNA"/>
</dbReference>
<sequence length="250" mass="27480">MRAILYKTIEAMTMPFTITLVVSDKDKGQVLLETVSDQVLTDLRKIEDDFSPFKAGSMVSRFRAGEKELLLDPDFQEVYAKSLAAQEETEGAFDPFFDGDYNPTGLVKGWAIEQVFDRHLRPLLESAVIEAVGLNGAGDMQLLTGASSDFTWQVGIEDALNPQQVVSRFSLKDGAIATSGLSKKGQHIKASSSAIDQVTIVANSLVQADIWATALMTCEETRARNLIARHRLSGLYQIGATHHYFQHGVL</sequence>
<keyword evidence="5" id="KW-0808">Transferase</keyword>
<proteinExistence type="predicted"/>
<evidence type="ECO:0000256" key="7">
    <source>
        <dbReference type="ARBA" id="ARBA00022827"/>
    </source>
</evidence>
<dbReference type="InterPro" id="IPR003374">
    <property type="entry name" value="ApbE-like_sf"/>
</dbReference>
<comment type="caution">
    <text evidence="11">The sequence shown here is derived from an EMBL/GenBank/DDBJ whole genome shotgun (WGS) entry which is preliminary data.</text>
</comment>
<reference evidence="11 12" key="1">
    <citation type="submission" date="2024-06" db="EMBL/GenBank/DDBJ databases">
        <title>Genomic Encyclopedia of Type Strains, Phase IV (KMG-IV): sequencing the most valuable type-strain genomes for metagenomic binning, comparative biology and taxonomic classification.</title>
        <authorList>
            <person name="Goeker M."/>
        </authorList>
    </citation>
    <scope>NUCLEOTIDE SEQUENCE [LARGE SCALE GENOMIC DNA]</scope>
    <source>
        <strain evidence="11 12">DSM 28303</strain>
    </source>
</reference>
<dbReference type="RefSeq" id="WP_354366411.1">
    <property type="nucleotide sequence ID" value="NZ_JBEPLO010000051.1"/>
</dbReference>
<name>A0ABV2FLG5_9STRE</name>
<evidence type="ECO:0000256" key="2">
    <source>
        <dbReference type="ARBA" id="ARBA00011955"/>
    </source>
</evidence>
<organism evidence="11 12">
    <name type="scientific">Streptococcus rupicaprae</name>
    <dbReference type="NCBI Taxonomy" id="759619"/>
    <lineage>
        <taxon>Bacteria</taxon>
        <taxon>Bacillati</taxon>
        <taxon>Bacillota</taxon>
        <taxon>Bacilli</taxon>
        <taxon>Lactobacillales</taxon>
        <taxon>Streptococcaceae</taxon>
        <taxon>Streptococcus</taxon>
    </lineage>
</organism>
<dbReference type="PANTHER" id="PTHR30040">
    <property type="entry name" value="THIAMINE BIOSYNTHESIS LIPOPROTEIN APBE"/>
    <property type="match status" value="1"/>
</dbReference>
<evidence type="ECO:0000313" key="12">
    <source>
        <dbReference type="Proteomes" id="UP001549122"/>
    </source>
</evidence>
<evidence type="ECO:0000256" key="4">
    <source>
        <dbReference type="ARBA" id="ARBA00022630"/>
    </source>
</evidence>
<evidence type="ECO:0000256" key="3">
    <source>
        <dbReference type="ARBA" id="ARBA00016337"/>
    </source>
</evidence>
<comment type="catalytic activity">
    <reaction evidence="10">
        <text>L-threonyl-[protein] + FAD = FMN-L-threonyl-[protein] + AMP + H(+)</text>
        <dbReference type="Rhea" id="RHEA:36847"/>
        <dbReference type="Rhea" id="RHEA-COMP:11060"/>
        <dbReference type="Rhea" id="RHEA-COMP:11061"/>
        <dbReference type="ChEBI" id="CHEBI:15378"/>
        <dbReference type="ChEBI" id="CHEBI:30013"/>
        <dbReference type="ChEBI" id="CHEBI:57692"/>
        <dbReference type="ChEBI" id="CHEBI:74257"/>
        <dbReference type="ChEBI" id="CHEBI:456215"/>
        <dbReference type="EC" id="2.7.1.180"/>
    </reaction>
</comment>
<evidence type="ECO:0000256" key="6">
    <source>
        <dbReference type="ARBA" id="ARBA00022723"/>
    </source>
</evidence>
<keyword evidence="11" id="KW-0449">Lipoprotein</keyword>
<keyword evidence="12" id="KW-1185">Reference proteome</keyword>
<dbReference type="EC" id="2.7.1.180" evidence="2"/>
<accession>A0ABV2FLG5</accession>
<dbReference type="SUPFAM" id="SSF143631">
    <property type="entry name" value="ApbE-like"/>
    <property type="match status" value="1"/>
</dbReference>
<dbReference type="InterPro" id="IPR024932">
    <property type="entry name" value="ApbE"/>
</dbReference>